<feature type="active site" description="Proton acceptor" evidence="8">
    <location>
        <position position="50"/>
    </location>
</feature>
<dbReference type="Proteomes" id="UP001243212">
    <property type="component" value="Unassembled WGS sequence"/>
</dbReference>
<comment type="function">
    <text evidence="8">The alpha subunit is responsible for the aldol cleavage of indoleglycerol phosphate to indole and glyceraldehyde 3-phosphate.</text>
</comment>
<dbReference type="Pfam" id="PF00290">
    <property type="entry name" value="Trp_syntA"/>
    <property type="match status" value="1"/>
</dbReference>
<dbReference type="Gene3D" id="3.20.20.70">
    <property type="entry name" value="Aldolase class I"/>
    <property type="match status" value="1"/>
</dbReference>
<gene>
    <name evidence="8" type="primary">trpA</name>
    <name evidence="10" type="ORF">J2S70_000090</name>
</gene>
<dbReference type="InterPro" id="IPR011060">
    <property type="entry name" value="RibuloseP-bd_barrel"/>
</dbReference>
<evidence type="ECO:0000256" key="4">
    <source>
        <dbReference type="ARBA" id="ARBA00022822"/>
    </source>
</evidence>
<dbReference type="NCBIfam" id="TIGR00262">
    <property type="entry name" value="trpA"/>
    <property type="match status" value="1"/>
</dbReference>
<comment type="similarity">
    <text evidence="8 9">Belongs to the TrpA family.</text>
</comment>
<dbReference type="PANTHER" id="PTHR43406">
    <property type="entry name" value="TRYPTOPHAN SYNTHASE, ALPHA CHAIN"/>
    <property type="match status" value="1"/>
</dbReference>
<dbReference type="PANTHER" id="PTHR43406:SF1">
    <property type="entry name" value="TRYPTOPHAN SYNTHASE ALPHA CHAIN, CHLOROPLASTIC"/>
    <property type="match status" value="1"/>
</dbReference>
<evidence type="ECO:0000256" key="3">
    <source>
        <dbReference type="ARBA" id="ARBA00022605"/>
    </source>
</evidence>
<comment type="pathway">
    <text evidence="1 8">Amino-acid biosynthesis; L-tryptophan biosynthesis; L-tryptophan from chorismate: step 5/5.</text>
</comment>
<comment type="catalytic activity">
    <reaction evidence="7 8">
        <text>(1S,2R)-1-C-(indol-3-yl)glycerol 3-phosphate + L-serine = D-glyceraldehyde 3-phosphate + L-tryptophan + H2O</text>
        <dbReference type="Rhea" id="RHEA:10532"/>
        <dbReference type="ChEBI" id="CHEBI:15377"/>
        <dbReference type="ChEBI" id="CHEBI:33384"/>
        <dbReference type="ChEBI" id="CHEBI:57912"/>
        <dbReference type="ChEBI" id="CHEBI:58866"/>
        <dbReference type="ChEBI" id="CHEBI:59776"/>
        <dbReference type="EC" id="4.2.1.20"/>
    </reaction>
</comment>
<evidence type="ECO:0000256" key="2">
    <source>
        <dbReference type="ARBA" id="ARBA00011270"/>
    </source>
</evidence>
<keyword evidence="4 8" id="KW-0822">Tryptophan biosynthesis</keyword>
<keyword evidence="5 8" id="KW-0057">Aromatic amino acid biosynthesis</keyword>
<accession>A0ABT9NDN4</accession>
<dbReference type="InterPro" id="IPR002028">
    <property type="entry name" value="Trp_synthase_suA"/>
</dbReference>
<evidence type="ECO:0000256" key="6">
    <source>
        <dbReference type="ARBA" id="ARBA00023239"/>
    </source>
</evidence>
<name>A0ABT9NDN4_9ACTO</name>
<evidence type="ECO:0000313" key="11">
    <source>
        <dbReference type="Proteomes" id="UP001243212"/>
    </source>
</evidence>
<dbReference type="SUPFAM" id="SSF51366">
    <property type="entry name" value="Ribulose-phoshate binding barrel"/>
    <property type="match status" value="1"/>
</dbReference>
<comment type="caution">
    <text evidence="10">The sequence shown here is derived from an EMBL/GenBank/DDBJ whole genome shotgun (WGS) entry which is preliminary data.</text>
</comment>
<dbReference type="EC" id="4.2.1.20" evidence="8"/>
<organism evidence="10 11">
    <name type="scientific">Trueperella bonasi</name>
    <dbReference type="NCBI Taxonomy" id="312286"/>
    <lineage>
        <taxon>Bacteria</taxon>
        <taxon>Bacillati</taxon>
        <taxon>Actinomycetota</taxon>
        <taxon>Actinomycetes</taxon>
        <taxon>Actinomycetales</taxon>
        <taxon>Actinomycetaceae</taxon>
        <taxon>Trueperella</taxon>
    </lineage>
</organism>
<dbReference type="GO" id="GO:0004834">
    <property type="term" value="F:tryptophan synthase activity"/>
    <property type="evidence" value="ECO:0007669"/>
    <property type="project" value="UniProtKB-EC"/>
</dbReference>
<keyword evidence="6 8" id="KW-0456">Lyase</keyword>
<dbReference type="InterPro" id="IPR013785">
    <property type="entry name" value="Aldolase_TIM"/>
</dbReference>
<keyword evidence="3 8" id="KW-0028">Amino-acid biosynthesis</keyword>
<evidence type="ECO:0000256" key="1">
    <source>
        <dbReference type="ARBA" id="ARBA00004733"/>
    </source>
</evidence>
<evidence type="ECO:0000256" key="7">
    <source>
        <dbReference type="ARBA" id="ARBA00049047"/>
    </source>
</evidence>
<proteinExistence type="inferred from homology"/>
<dbReference type="CDD" id="cd04724">
    <property type="entry name" value="Tryptophan_synthase_alpha"/>
    <property type="match status" value="1"/>
</dbReference>
<reference evidence="10 11" key="1">
    <citation type="submission" date="2023-07" db="EMBL/GenBank/DDBJ databases">
        <title>Sequencing the genomes of 1000 actinobacteria strains.</title>
        <authorList>
            <person name="Klenk H.-P."/>
        </authorList>
    </citation>
    <scope>NUCLEOTIDE SEQUENCE [LARGE SCALE GENOMIC DNA]</scope>
    <source>
        <strain evidence="10 11">DSM 17163</strain>
    </source>
</reference>
<evidence type="ECO:0000256" key="8">
    <source>
        <dbReference type="HAMAP-Rule" id="MF_00131"/>
    </source>
</evidence>
<protein>
    <recommendedName>
        <fullName evidence="8">Tryptophan synthase alpha chain</fullName>
        <ecNumber evidence="8">4.2.1.20</ecNumber>
    </recommendedName>
</protein>
<evidence type="ECO:0000313" key="10">
    <source>
        <dbReference type="EMBL" id="MDP9805508.1"/>
    </source>
</evidence>
<comment type="subunit">
    <text evidence="2 8">Tetramer of two alpha and two beta chains.</text>
</comment>
<evidence type="ECO:0000256" key="9">
    <source>
        <dbReference type="RuleBase" id="RU003662"/>
    </source>
</evidence>
<dbReference type="EMBL" id="JAUSQX010000001">
    <property type="protein sequence ID" value="MDP9805508.1"/>
    <property type="molecule type" value="Genomic_DNA"/>
</dbReference>
<evidence type="ECO:0000256" key="5">
    <source>
        <dbReference type="ARBA" id="ARBA00023141"/>
    </source>
</evidence>
<feature type="active site" description="Proton acceptor" evidence="8">
    <location>
        <position position="61"/>
    </location>
</feature>
<keyword evidence="11" id="KW-1185">Reference proteome</keyword>
<sequence length="270" mass="28816">MTVYVVDQIERARANNHAAFIAYLSGGFPDVQGSIDAAKTVIDAGADIVEIGFPYSDPTMDGVIIQESGQKALERGLKRGDMFHIVEEVAQTGAAVVIMTYYNPIFVYGVDNFARDLANAGGAGLITPDLIPEEAGDWIEASDKYDLERIFLVAPTSTDERIKKTVDATRGFVYAASRMGVTGVQTSVESSAEALVRRTRKAGAKNVCVGIGVSNREQALEVSRYADGVIVGSALVKTLVDNDGDKEAGLRELRKAAEDIAAGAHAIRES</sequence>
<dbReference type="RefSeq" id="WP_307681787.1">
    <property type="nucleotide sequence ID" value="NZ_JAUSQX010000001.1"/>
</dbReference>
<dbReference type="HAMAP" id="MF_00131">
    <property type="entry name" value="Trp_synth_alpha"/>
    <property type="match status" value="1"/>
</dbReference>